<keyword evidence="3 5" id="KW-1133">Transmembrane helix</keyword>
<proteinExistence type="predicted"/>
<organism evidence="7 8">
    <name type="scientific">Corynebacterium nuruki</name>
    <dbReference type="NCBI Taxonomy" id="1032851"/>
    <lineage>
        <taxon>Bacteria</taxon>
        <taxon>Bacillati</taxon>
        <taxon>Actinomycetota</taxon>
        <taxon>Actinomycetes</taxon>
        <taxon>Mycobacteriales</taxon>
        <taxon>Corynebacteriaceae</taxon>
        <taxon>Corynebacterium</taxon>
    </lineage>
</organism>
<evidence type="ECO:0000259" key="6">
    <source>
        <dbReference type="Pfam" id="PF02656"/>
    </source>
</evidence>
<evidence type="ECO:0000256" key="2">
    <source>
        <dbReference type="ARBA" id="ARBA00022692"/>
    </source>
</evidence>
<feature type="non-terminal residue" evidence="7">
    <location>
        <position position="71"/>
    </location>
</feature>
<evidence type="ECO:0000256" key="3">
    <source>
        <dbReference type="ARBA" id="ARBA00022989"/>
    </source>
</evidence>
<gene>
    <name evidence="7" type="ORF">DIW82_13135</name>
</gene>
<dbReference type="EMBL" id="DQID01000335">
    <property type="protein sequence ID" value="HCT15688.1"/>
    <property type="molecule type" value="Genomic_DNA"/>
</dbReference>
<dbReference type="AlphaFoldDB" id="A0A3D4T2C7"/>
<name>A0A3D4T2C7_9CORY</name>
<sequence length="71" mass="7754">MTSGRRDPGLQPERTNLAWGRTTLRLLLTATALLSWVAGHGLSVAVAAGVLAVIGLGIQVTQRHRYRRHVR</sequence>
<evidence type="ECO:0000256" key="1">
    <source>
        <dbReference type="ARBA" id="ARBA00004127"/>
    </source>
</evidence>
<feature type="transmembrane region" description="Helical" evidence="5">
    <location>
        <begin position="33"/>
        <end position="58"/>
    </location>
</feature>
<evidence type="ECO:0000313" key="7">
    <source>
        <dbReference type="EMBL" id="HCT15688.1"/>
    </source>
</evidence>
<accession>A0A3D4T2C7</accession>
<dbReference type="Proteomes" id="UP000261739">
    <property type="component" value="Unassembled WGS sequence"/>
</dbReference>
<keyword evidence="4 5" id="KW-0472">Membrane</keyword>
<evidence type="ECO:0000256" key="4">
    <source>
        <dbReference type="ARBA" id="ARBA00023136"/>
    </source>
</evidence>
<comment type="subcellular location">
    <subcellularLocation>
        <location evidence="1">Endomembrane system</location>
        <topology evidence="1">Multi-pass membrane protein</topology>
    </subcellularLocation>
</comment>
<dbReference type="GO" id="GO:0012505">
    <property type="term" value="C:endomembrane system"/>
    <property type="evidence" value="ECO:0007669"/>
    <property type="project" value="UniProtKB-SubCell"/>
</dbReference>
<dbReference type="InterPro" id="IPR003807">
    <property type="entry name" value="DUF202"/>
</dbReference>
<comment type="caution">
    <text evidence="7">The sequence shown here is derived from an EMBL/GenBank/DDBJ whole genome shotgun (WGS) entry which is preliminary data.</text>
</comment>
<evidence type="ECO:0000256" key="5">
    <source>
        <dbReference type="SAM" id="Phobius"/>
    </source>
</evidence>
<dbReference type="Pfam" id="PF02656">
    <property type="entry name" value="DUF202"/>
    <property type="match status" value="1"/>
</dbReference>
<reference evidence="7 8" key="1">
    <citation type="journal article" date="2018" name="Nat. Biotechnol.">
        <title>A standardized bacterial taxonomy based on genome phylogeny substantially revises the tree of life.</title>
        <authorList>
            <person name="Parks D.H."/>
            <person name="Chuvochina M."/>
            <person name="Waite D.W."/>
            <person name="Rinke C."/>
            <person name="Skarshewski A."/>
            <person name="Chaumeil P.A."/>
            <person name="Hugenholtz P."/>
        </authorList>
    </citation>
    <scope>NUCLEOTIDE SEQUENCE [LARGE SCALE GENOMIC DNA]</scope>
    <source>
        <strain evidence="7">UBA11247</strain>
    </source>
</reference>
<dbReference type="STRING" id="863239.GCA_000213935_00390"/>
<feature type="domain" description="DUF202" evidence="6">
    <location>
        <begin position="7"/>
        <end position="71"/>
    </location>
</feature>
<protein>
    <recommendedName>
        <fullName evidence="6">DUF202 domain-containing protein</fullName>
    </recommendedName>
</protein>
<evidence type="ECO:0000313" key="8">
    <source>
        <dbReference type="Proteomes" id="UP000261739"/>
    </source>
</evidence>
<keyword evidence="2 5" id="KW-0812">Transmembrane</keyword>